<gene>
    <name evidence="2" type="primary">SPATA4</name>
    <name evidence="2" type="ORF">SNEC2469_LOCUS20717</name>
</gene>
<name>A0A812X4P6_9DINO</name>
<feature type="non-terminal residue" evidence="2">
    <location>
        <position position="1"/>
    </location>
</feature>
<evidence type="ECO:0000313" key="2">
    <source>
        <dbReference type="EMBL" id="CAE7718609.1"/>
    </source>
</evidence>
<comment type="caution">
    <text evidence="2">The sequence shown here is derived from an EMBL/GenBank/DDBJ whole genome shotgun (WGS) entry which is preliminary data.</text>
</comment>
<dbReference type="AlphaFoldDB" id="A0A812X4P6"/>
<feature type="compositionally biased region" description="Basic and acidic residues" evidence="1">
    <location>
        <begin position="159"/>
        <end position="171"/>
    </location>
</feature>
<evidence type="ECO:0000256" key="1">
    <source>
        <dbReference type="SAM" id="MobiDB-lite"/>
    </source>
</evidence>
<dbReference type="OrthoDB" id="444439at2759"/>
<reference evidence="2" key="1">
    <citation type="submission" date="2021-02" db="EMBL/GenBank/DDBJ databases">
        <authorList>
            <person name="Dougan E. K."/>
            <person name="Rhodes N."/>
            <person name="Thang M."/>
            <person name="Chan C."/>
        </authorList>
    </citation>
    <scope>NUCLEOTIDE SEQUENCE</scope>
</reference>
<dbReference type="Proteomes" id="UP000601435">
    <property type="component" value="Unassembled WGS sequence"/>
</dbReference>
<organism evidence="2 3">
    <name type="scientific">Symbiodinium necroappetens</name>
    <dbReference type="NCBI Taxonomy" id="1628268"/>
    <lineage>
        <taxon>Eukaryota</taxon>
        <taxon>Sar</taxon>
        <taxon>Alveolata</taxon>
        <taxon>Dinophyceae</taxon>
        <taxon>Suessiales</taxon>
        <taxon>Symbiodiniaceae</taxon>
        <taxon>Symbiodinium</taxon>
    </lineage>
</organism>
<feature type="region of interest" description="Disordered" evidence="1">
    <location>
        <begin position="141"/>
        <end position="178"/>
    </location>
</feature>
<dbReference type="EMBL" id="CAJNJA010036290">
    <property type="protein sequence ID" value="CAE7718609.1"/>
    <property type="molecule type" value="Genomic_DNA"/>
</dbReference>
<protein>
    <submittedName>
        <fullName evidence="2">SPATA4 protein</fullName>
    </submittedName>
</protein>
<accession>A0A812X4P6</accession>
<evidence type="ECO:0000313" key="3">
    <source>
        <dbReference type="Proteomes" id="UP000601435"/>
    </source>
</evidence>
<sequence>METEDLGACKKRKGSTPGSEIWCRCNHQGGPIVSQEACEDPNGDRKTKCQWDEEQLKCLPTAPATSTPEDIFSQIHEVSENLKNDDTNMSLRDLVTNTTTPGPHWLHPWHAVNYVGSWVSPSSYATTTTTSEVPEVMQRELNFEPKMKSLPQSSEESEDHTTSSEASHVHTEPTTQSA</sequence>
<proteinExistence type="predicted"/>
<keyword evidence="3" id="KW-1185">Reference proteome</keyword>